<evidence type="ECO:0000256" key="3">
    <source>
        <dbReference type="ARBA" id="ARBA00023242"/>
    </source>
</evidence>
<feature type="compositionally biased region" description="Basic and acidic residues" evidence="5">
    <location>
        <begin position="329"/>
        <end position="350"/>
    </location>
</feature>
<comment type="subcellular location">
    <subcellularLocation>
        <location evidence="1">Nucleus</location>
        <location evidence="1">Nucleolus</location>
    </subcellularLocation>
</comment>
<accession>A0A0L0NE90</accession>
<feature type="region of interest" description="Disordered" evidence="5">
    <location>
        <begin position="305"/>
        <end position="376"/>
    </location>
</feature>
<dbReference type="STRING" id="1163406.A0A0L0NE90"/>
<dbReference type="GO" id="GO:0003723">
    <property type="term" value="F:RNA binding"/>
    <property type="evidence" value="ECO:0007669"/>
    <property type="project" value="UniProtKB-UniRule"/>
</dbReference>
<dbReference type="PANTHER" id="PTHR46754">
    <property type="entry name" value="MKI67 FHA DOMAIN-INTERACTING NUCLEOLAR PHOSPHOPROTEIN"/>
    <property type="match status" value="1"/>
</dbReference>
<comment type="caution">
    <text evidence="7">The sequence shown here is derived from an EMBL/GenBank/DDBJ whole genome shotgun (WGS) entry which is preliminary data.</text>
</comment>
<sequence length="376" mass="41113">MAPELRKRKAAPEAKKGNGTPSKAVEKASTKTKRKAADDASPVSLKKQKSTKKTTIVEEKPAGKPSEKSAKATKTKKSTKKAEAKVKEVEAAPAEEASDAEEQEDDGMLLLADDLDSSDEEVADNGSLFKPGQDVGKIPEVSKEALKAAKPTGERGVVYIGRIPHGFYEHEMRQYLSQFGPVTRLRLSRNKKTDASKHFAFVEFRDESTAEIVAKTMDSYLLFGHILKVKHVPSSQAHEELFKGANRRFKKVPWNKMASQKLAKPQTESAWEAKVEKERDNRAKQAAKLKAIGYEFDAPELKEVPAPAPIEKENNEVKAIEAVPAGNEDGDKADEADAKELKTKDPEPEVKTISAPKAKGTKAKASKSSKAKKAKA</sequence>
<feature type="compositionally biased region" description="Basic residues" evidence="5">
    <location>
        <begin position="359"/>
        <end position="376"/>
    </location>
</feature>
<keyword evidence="8" id="KW-1185">Reference proteome</keyword>
<evidence type="ECO:0000256" key="5">
    <source>
        <dbReference type="SAM" id="MobiDB-lite"/>
    </source>
</evidence>
<dbReference type="PROSITE" id="PS50102">
    <property type="entry name" value="RRM"/>
    <property type="match status" value="1"/>
</dbReference>
<feature type="compositionally biased region" description="Basic and acidic residues" evidence="5">
    <location>
        <begin position="80"/>
        <end position="90"/>
    </location>
</feature>
<protein>
    <submittedName>
        <fullName evidence="7">Putative RNA-binding protein</fullName>
    </submittedName>
</protein>
<dbReference type="SUPFAM" id="SSF54928">
    <property type="entry name" value="RNA-binding domain, RBD"/>
    <property type="match status" value="1"/>
</dbReference>
<dbReference type="SMART" id="SM00360">
    <property type="entry name" value="RRM"/>
    <property type="match status" value="1"/>
</dbReference>
<feature type="region of interest" description="Disordered" evidence="5">
    <location>
        <begin position="1"/>
        <end position="105"/>
    </location>
</feature>
<evidence type="ECO:0000313" key="8">
    <source>
        <dbReference type="Proteomes" id="UP000036947"/>
    </source>
</evidence>
<dbReference type="AlphaFoldDB" id="A0A0L0NE90"/>
<evidence type="ECO:0000256" key="4">
    <source>
        <dbReference type="PROSITE-ProRule" id="PRU00176"/>
    </source>
</evidence>
<dbReference type="InterPro" id="IPR000504">
    <property type="entry name" value="RRM_dom"/>
</dbReference>
<proteinExistence type="predicted"/>
<evidence type="ECO:0000259" key="6">
    <source>
        <dbReference type="PROSITE" id="PS50102"/>
    </source>
</evidence>
<dbReference type="Proteomes" id="UP000036947">
    <property type="component" value="Unassembled WGS sequence"/>
</dbReference>
<reference evidence="7 8" key="1">
    <citation type="journal article" date="2015" name="BMC Genomics">
        <title>The genome of the truffle-parasite Tolypocladium ophioglossoides and the evolution of antifungal peptaibiotics.</title>
        <authorList>
            <person name="Quandt C.A."/>
            <person name="Bushley K.E."/>
            <person name="Spatafora J.W."/>
        </authorList>
    </citation>
    <scope>NUCLEOTIDE SEQUENCE [LARGE SCALE GENOMIC DNA]</scope>
    <source>
        <strain evidence="7 8">CBS 100239</strain>
    </source>
</reference>
<dbReference type="CDD" id="cd12307">
    <property type="entry name" value="RRM_NIFK_like"/>
    <property type="match status" value="1"/>
</dbReference>
<feature type="compositionally biased region" description="Basic and acidic residues" evidence="5">
    <location>
        <begin position="55"/>
        <end position="70"/>
    </location>
</feature>
<evidence type="ECO:0000313" key="7">
    <source>
        <dbReference type="EMBL" id="KND92492.1"/>
    </source>
</evidence>
<evidence type="ECO:0000256" key="1">
    <source>
        <dbReference type="ARBA" id="ARBA00004604"/>
    </source>
</evidence>
<dbReference type="Pfam" id="PF00076">
    <property type="entry name" value="RRM_1"/>
    <property type="match status" value="1"/>
</dbReference>
<dbReference type="OrthoDB" id="21467at2759"/>
<gene>
    <name evidence="7" type="ORF">TOPH_02673</name>
</gene>
<feature type="compositionally biased region" description="Acidic residues" evidence="5">
    <location>
        <begin position="96"/>
        <end position="105"/>
    </location>
</feature>
<dbReference type="Gene3D" id="3.30.70.330">
    <property type="match status" value="1"/>
</dbReference>
<dbReference type="GO" id="GO:0005730">
    <property type="term" value="C:nucleolus"/>
    <property type="evidence" value="ECO:0007669"/>
    <property type="project" value="UniProtKB-SubCell"/>
</dbReference>
<organism evidence="7 8">
    <name type="scientific">Tolypocladium ophioglossoides (strain CBS 100239)</name>
    <name type="common">Snaketongue truffleclub</name>
    <name type="synonym">Elaphocordyceps ophioglossoides</name>
    <dbReference type="NCBI Taxonomy" id="1163406"/>
    <lineage>
        <taxon>Eukaryota</taxon>
        <taxon>Fungi</taxon>
        <taxon>Dikarya</taxon>
        <taxon>Ascomycota</taxon>
        <taxon>Pezizomycotina</taxon>
        <taxon>Sordariomycetes</taxon>
        <taxon>Hypocreomycetidae</taxon>
        <taxon>Hypocreales</taxon>
        <taxon>Ophiocordycipitaceae</taxon>
        <taxon>Tolypocladium</taxon>
    </lineage>
</organism>
<dbReference type="InterPro" id="IPR012677">
    <property type="entry name" value="Nucleotide-bd_a/b_plait_sf"/>
</dbReference>
<keyword evidence="2 4" id="KW-0694">RNA-binding</keyword>
<name>A0A0L0NE90_TOLOC</name>
<feature type="compositionally biased region" description="Basic and acidic residues" evidence="5">
    <location>
        <begin position="310"/>
        <end position="319"/>
    </location>
</feature>
<evidence type="ECO:0000256" key="2">
    <source>
        <dbReference type="ARBA" id="ARBA00022884"/>
    </source>
</evidence>
<keyword evidence="3" id="KW-0539">Nucleus</keyword>
<dbReference type="EMBL" id="LFRF01000005">
    <property type="protein sequence ID" value="KND92492.1"/>
    <property type="molecule type" value="Genomic_DNA"/>
</dbReference>
<dbReference type="InterPro" id="IPR035979">
    <property type="entry name" value="RBD_domain_sf"/>
</dbReference>
<feature type="domain" description="RRM" evidence="6">
    <location>
        <begin position="156"/>
        <end position="234"/>
    </location>
</feature>